<sequence>MLTSTERYKVSTSSLAKQLPSLVLFQSGWEVMSRPMVDNKFRAVSGLSARKTSYVTST</sequence>
<reference evidence="1" key="1">
    <citation type="journal article" date="2014" name="Nat. Commun.">
        <title>The rainbow trout genome provides novel insights into evolution after whole-genome duplication in vertebrates.</title>
        <authorList>
            <person name="Berthelot C."/>
            <person name="Brunet F."/>
            <person name="Chalopin D."/>
            <person name="Juanchich A."/>
            <person name="Bernard M."/>
            <person name="Noel B."/>
            <person name="Bento P."/>
            <person name="Da Silva C."/>
            <person name="Labadie K."/>
            <person name="Alberti A."/>
            <person name="Aury J.M."/>
            <person name="Louis A."/>
            <person name="Dehais P."/>
            <person name="Bardou P."/>
            <person name="Montfort J."/>
            <person name="Klopp C."/>
            <person name="Cabau C."/>
            <person name="Gaspin C."/>
            <person name="Thorgaard G.H."/>
            <person name="Boussaha M."/>
            <person name="Quillet E."/>
            <person name="Guyomard R."/>
            <person name="Galiana D."/>
            <person name="Bobe J."/>
            <person name="Volff J.N."/>
            <person name="Genet C."/>
            <person name="Wincker P."/>
            <person name="Jaillon O."/>
            <person name="Roest Crollius H."/>
            <person name="Guiguen Y."/>
        </authorList>
    </citation>
    <scope>NUCLEOTIDE SEQUENCE [LARGE SCALE GENOMIC DNA]</scope>
</reference>
<name>A0A060YGB8_ONCMY</name>
<dbReference type="PaxDb" id="8022-A0A060YGB8"/>
<gene>
    <name evidence="1" type="ORF">GSONMT00031901001</name>
</gene>
<accession>A0A060YGB8</accession>
<dbReference type="STRING" id="8022.A0A060YGB8"/>
<dbReference type="EMBL" id="FR910883">
    <property type="protein sequence ID" value="CDQ90736.1"/>
    <property type="molecule type" value="Genomic_DNA"/>
</dbReference>
<dbReference type="Proteomes" id="UP000193380">
    <property type="component" value="Unassembled WGS sequence"/>
</dbReference>
<dbReference type="AlphaFoldDB" id="A0A060YGB8"/>
<organism evidence="1 2">
    <name type="scientific">Oncorhynchus mykiss</name>
    <name type="common">Rainbow trout</name>
    <name type="synonym">Salmo gairdneri</name>
    <dbReference type="NCBI Taxonomy" id="8022"/>
    <lineage>
        <taxon>Eukaryota</taxon>
        <taxon>Metazoa</taxon>
        <taxon>Chordata</taxon>
        <taxon>Craniata</taxon>
        <taxon>Vertebrata</taxon>
        <taxon>Euteleostomi</taxon>
        <taxon>Actinopterygii</taxon>
        <taxon>Neopterygii</taxon>
        <taxon>Teleostei</taxon>
        <taxon>Protacanthopterygii</taxon>
        <taxon>Salmoniformes</taxon>
        <taxon>Salmonidae</taxon>
        <taxon>Salmoninae</taxon>
        <taxon>Oncorhynchus</taxon>
    </lineage>
</organism>
<evidence type="ECO:0000313" key="1">
    <source>
        <dbReference type="EMBL" id="CDQ90736.1"/>
    </source>
</evidence>
<evidence type="ECO:0000313" key="2">
    <source>
        <dbReference type="Proteomes" id="UP000193380"/>
    </source>
</evidence>
<reference evidence="1" key="2">
    <citation type="submission" date="2014-03" db="EMBL/GenBank/DDBJ databases">
        <authorList>
            <person name="Genoscope - CEA"/>
        </authorList>
    </citation>
    <scope>NUCLEOTIDE SEQUENCE</scope>
</reference>
<protein>
    <submittedName>
        <fullName evidence="1">Uncharacterized protein</fullName>
    </submittedName>
</protein>
<proteinExistence type="predicted"/>